<name>A0A6C0IUE2_9ZZZZ</name>
<evidence type="ECO:0000256" key="1">
    <source>
        <dbReference type="SAM" id="MobiDB-lite"/>
    </source>
</evidence>
<dbReference type="AlphaFoldDB" id="A0A6C0IUE2"/>
<accession>A0A6C0IUE2</accession>
<reference evidence="2" key="1">
    <citation type="journal article" date="2020" name="Nature">
        <title>Giant virus diversity and host interactions through global metagenomics.</title>
        <authorList>
            <person name="Schulz F."/>
            <person name="Roux S."/>
            <person name="Paez-Espino D."/>
            <person name="Jungbluth S."/>
            <person name="Walsh D.A."/>
            <person name="Denef V.J."/>
            <person name="McMahon K.D."/>
            <person name="Konstantinidis K.T."/>
            <person name="Eloe-Fadrosh E.A."/>
            <person name="Kyrpides N.C."/>
            <person name="Woyke T."/>
        </authorList>
    </citation>
    <scope>NUCLEOTIDE SEQUENCE</scope>
    <source>
        <strain evidence="2">GVMAG-M-3300024336-7</strain>
    </source>
</reference>
<protein>
    <submittedName>
        <fullName evidence="2">Uncharacterized protein</fullName>
    </submittedName>
</protein>
<organism evidence="2">
    <name type="scientific">viral metagenome</name>
    <dbReference type="NCBI Taxonomy" id="1070528"/>
    <lineage>
        <taxon>unclassified sequences</taxon>
        <taxon>metagenomes</taxon>
        <taxon>organismal metagenomes</taxon>
    </lineage>
</organism>
<evidence type="ECO:0000313" key="2">
    <source>
        <dbReference type="EMBL" id="QHT96838.1"/>
    </source>
</evidence>
<sequence>MSDPMATDMSDIEMSDPEEMSVSDTEDTTEVNKTKIGMKLKDICDDDLLDGLDRVTPETCLSISPVVTSVFVDACDAVKSGMTTLLENLPYDFVCVDDILSGLKEKLSIIELQEMVLYLERVRLAVL</sequence>
<proteinExistence type="predicted"/>
<feature type="compositionally biased region" description="Acidic residues" evidence="1">
    <location>
        <begin position="10"/>
        <end position="29"/>
    </location>
</feature>
<dbReference type="EMBL" id="MN740267">
    <property type="protein sequence ID" value="QHT96838.1"/>
    <property type="molecule type" value="Genomic_DNA"/>
</dbReference>
<feature type="region of interest" description="Disordered" evidence="1">
    <location>
        <begin position="1"/>
        <end position="29"/>
    </location>
</feature>